<feature type="signal peptide" evidence="2">
    <location>
        <begin position="1"/>
        <end position="18"/>
    </location>
</feature>
<sequence>MLALLLALPSRPAPPTRAAVLRSAAASLAAHSLAPLAHAIPPLPLLEPPPPSQEALPPLLYTPPQVRGVSSPQQLALAEHLNRRGATFYGAYWCAYCQQQRALFGATASRILPYVECDARGYRAAACPPQVAAYPTWQLDGRFYSGLRSLSELQALSGFDAAVRFADASPPPPPRRPPPPPGGYRPAEVAEASTAAQLALARHLRASGARFYGAYWCRFCGAQREMFGAAGAEALPYVECAADGYRSAAAACGAAAVAAYPTWEIGGKVYSGLQSFETLARLSNFTAAPSIGAAADGLGIDFSAQPPPLRAGDDCTLAAGPTEGCE</sequence>
<dbReference type="SUPFAM" id="SSF52833">
    <property type="entry name" value="Thioredoxin-like"/>
    <property type="match status" value="1"/>
</dbReference>
<dbReference type="Gene3D" id="3.40.30.10">
    <property type="entry name" value="Glutaredoxin"/>
    <property type="match status" value="2"/>
</dbReference>
<dbReference type="AlphaFoldDB" id="A0AB34IMV9"/>
<accession>A0AB34IMV9</accession>
<name>A0AB34IMV9_PRYPA</name>
<keyword evidence="2" id="KW-0732">Signal</keyword>
<feature type="chain" id="PRO_5044344096" description="Thioredoxin domain-containing protein" evidence="2">
    <location>
        <begin position="19"/>
        <end position="326"/>
    </location>
</feature>
<dbReference type="Proteomes" id="UP001515480">
    <property type="component" value="Unassembled WGS sequence"/>
</dbReference>
<evidence type="ECO:0008006" key="5">
    <source>
        <dbReference type="Google" id="ProtNLM"/>
    </source>
</evidence>
<dbReference type="InterPro" id="IPR036249">
    <property type="entry name" value="Thioredoxin-like_sf"/>
</dbReference>
<feature type="compositionally biased region" description="Pro residues" evidence="1">
    <location>
        <begin position="169"/>
        <end position="183"/>
    </location>
</feature>
<dbReference type="EMBL" id="JBGBPQ010000023">
    <property type="protein sequence ID" value="KAL1500622.1"/>
    <property type="molecule type" value="Genomic_DNA"/>
</dbReference>
<keyword evidence="4" id="KW-1185">Reference proteome</keyword>
<organism evidence="3 4">
    <name type="scientific">Prymnesium parvum</name>
    <name type="common">Toxic golden alga</name>
    <dbReference type="NCBI Taxonomy" id="97485"/>
    <lineage>
        <taxon>Eukaryota</taxon>
        <taxon>Haptista</taxon>
        <taxon>Haptophyta</taxon>
        <taxon>Prymnesiophyceae</taxon>
        <taxon>Prymnesiales</taxon>
        <taxon>Prymnesiaceae</taxon>
        <taxon>Prymnesium</taxon>
    </lineage>
</organism>
<dbReference type="PANTHER" id="PTHR34573:SF1">
    <property type="entry name" value="VITAMIN K EPOXIDE REDUCTASE DOMAIN-CONTAINING PROTEIN"/>
    <property type="match status" value="1"/>
</dbReference>
<evidence type="ECO:0000313" key="4">
    <source>
        <dbReference type="Proteomes" id="UP001515480"/>
    </source>
</evidence>
<reference evidence="3 4" key="1">
    <citation type="journal article" date="2024" name="Science">
        <title>Giant polyketide synthase enzymes in the biosynthesis of giant marine polyether toxins.</title>
        <authorList>
            <person name="Fallon T.R."/>
            <person name="Shende V.V."/>
            <person name="Wierzbicki I.H."/>
            <person name="Pendleton A.L."/>
            <person name="Watervoot N.F."/>
            <person name="Auber R.P."/>
            <person name="Gonzalez D.J."/>
            <person name="Wisecaver J.H."/>
            <person name="Moore B.S."/>
        </authorList>
    </citation>
    <scope>NUCLEOTIDE SEQUENCE [LARGE SCALE GENOMIC DNA]</scope>
    <source>
        <strain evidence="3 4">12B1</strain>
    </source>
</reference>
<comment type="caution">
    <text evidence="3">The sequence shown here is derived from an EMBL/GenBank/DDBJ whole genome shotgun (WGS) entry which is preliminary data.</text>
</comment>
<proteinExistence type="predicted"/>
<evidence type="ECO:0000256" key="2">
    <source>
        <dbReference type="SAM" id="SignalP"/>
    </source>
</evidence>
<evidence type="ECO:0000313" key="3">
    <source>
        <dbReference type="EMBL" id="KAL1500622.1"/>
    </source>
</evidence>
<evidence type="ECO:0000256" key="1">
    <source>
        <dbReference type="SAM" id="MobiDB-lite"/>
    </source>
</evidence>
<gene>
    <name evidence="3" type="ORF">AB1Y20_013274</name>
</gene>
<protein>
    <recommendedName>
        <fullName evidence="5">Thioredoxin domain-containing protein</fullName>
    </recommendedName>
</protein>
<dbReference type="PANTHER" id="PTHR34573">
    <property type="entry name" value="VKC DOMAIN-CONTAINING PROTEIN"/>
    <property type="match status" value="1"/>
</dbReference>
<feature type="region of interest" description="Disordered" evidence="1">
    <location>
        <begin position="166"/>
        <end position="187"/>
    </location>
</feature>